<feature type="region of interest" description="Disordered" evidence="5">
    <location>
        <begin position="163"/>
        <end position="271"/>
    </location>
</feature>
<protein>
    <submittedName>
        <fullName evidence="7">E3 ubiquitin-protein ligase RNF4</fullName>
    </submittedName>
</protein>
<feature type="compositionally biased region" description="Low complexity" evidence="5">
    <location>
        <begin position="239"/>
        <end position="252"/>
    </location>
</feature>
<reference evidence="7 8" key="1">
    <citation type="submission" date="2019-05" db="EMBL/GenBank/DDBJ databases">
        <title>Another draft genome of Portunus trituberculatus and its Hox gene families provides insights of decapod evolution.</title>
        <authorList>
            <person name="Jeong J.-H."/>
            <person name="Song I."/>
            <person name="Kim S."/>
            <person name="Choi T."/>
            <person name="Kim D."/>
            <person name="Ryu S."/>
            <person name="Kim W."/>
        </authorList>
    </citation>
    <scope>NUCLEOTIDE SEQUENCE [LARGE SCALE GENOMIC DNA]</scope>
    <source>
        <tissue evidence="7">Muscle</tissue>
    </source>
</reference>
<evidence type="ECO:0000259" key="6">
    <source>
        <dbReference type="PROSITE" id="PS50089"/>
    </source>
</evidence>
<keyword evidence="8" id="KW-1185">Reference proteome</keyword>
<feature type="compositionally biased region" description="Polar residues" evidence="5">
    <location>
        <begin position="225"/>
        <end position="237"/>
    </location>
</feature>
<organism evidence="7 8">
    <name type="scientific">Portunus trituberculatus</name>
    <name type="common">Swimming crab</name>
    <name type="synonym">Neptunus trituberculatus</name>
    <dbReference type="NCBI Taxonomy" id="210409"/>
    <lineage>
        <taxon>Eukaryota</taxon>
        <taxon>Metazoa</taxon>
        <taxon>Ecdysozoa</taxon>
        <taxon>Arthropoda</taxon>
        <taxon>Crustacea</taxon>
        <taxon>Multicrustacea</taxon>
        <taxon>Malacostraca</taxon>
        <taxon>Eumalacostraca</taxon>
        <taxon>Eucarida</taxon>
        <taxon>Decapoda</taxon>
        <taxon>Pleocyemata</taxon>
        <taxon>Brachyura</taxon>
        <taxon>Eubrachyura</taxon>
        <taxon>Portunoidea</taxon>
        <taxon>Portunidae</taxon>
        <taxon>Portuninae</taxon>
        <taxon>Portunus</taxon>
    </lineage>
</organism>
<comment type="caution">
    <text evidence="7">The sequence shown here is derived from an EMBL/GenBank/DDBJ whole genome shotgun (WGS) entry which is preliminary data.</text>
</comment>
<accession>A0A5B7D3A1</accession>
<dbReference type="PROSITE" id="PS00518">
    <property type="entry name" value="ZF_RING_1"/>
    <property type="match status" value="1"/>
</dbReference>
<evidence type="ECO:0000256" key="2">
    <source>
        <dbReference type="ARBA" id="ARBA00022771"/>
    </source>
</evidence>
<dbReference type="InterPro" id="IPR001841">
    <property type="entry name" value="Znf_RING"/>
</dbReference>
<dbReference type="Gene3D" id="3.30.40.10">
    <property type="entry name" value="Zinc/RING finger domain, C3HC4 (zinc finger)"/>
    <property type="match status" value="1"/>
</dbReference>
<feature type="region of interest" description="Disordered" evidence="5">
    <location>
        <begin position="35"/>
        <end position="139"/>
    </location>
</feature>
<dbReference type="PANTHER" id="PTHR23041:SF78">
    <property type="entry name" value="E3 UBIQUITIN-PROTEIN LIGASE RNF4"/>
    <property type="match status" value="1"/>
</dbReference>
<sequence>MPPSRKWIRRFQLPLVVDFADEGYTLTAQVTEGQFPSREQRRNSLRACRVSSGNTMAGDVQGPRRSNPVRSCRLRERNSGEDGVQEPQRRNPVRSSRLRERNSGEDGVQEPQRKNPVRSSRLRERNSREDRVYVVRHRQQDAILGPEHISSTPQLARVRTAARRARFTGQSNRSRTSHTSREVQPARAQPSSERRELGGLMQSTPQEYGSSDIPPRQTLHHAWPSSHSRVQDTSRAQELSLAIQSPSPISSQVQTQAVSESQPHAARRQHRQNAIKEPLVRCLVCLESLASIKRLSRDICSTVCGHLFCSTCIKTVVEMNKRCPLCRRRLTKKKYHVIFL</sequence>
<feature type="domain" description="RING-type" evidence="6">
    <location>
        <begin position="282"/>
        <end position="327"/>
    </location>
</feature>
<evidence type="ECO:0000256" key="3">
    <source>
        <dbReference type="ARBA" id="ARBA00022833"/>
    </source>
</evidence>
<proteinExistence type="predicted"/>
<dbReference type="InterPro" id="IPR017907">
    <property type="entry name" value="Znf_RING_CS"/>
</dbReference>
<evidence type="ECO:0000313" key="8">
    <source>
        <dbReference type="Proteomes" id="UP000324222"/>
    </source>
</evidence>
<name>A0A5B7D3A1_PORTR</name>
<evidence type="ECO:0000256" key="1">
    <source>
        <dbReference type="ARBA" id="ARBA00022723"/>
    </source>
</evidence>
<keyword evidence="3" id="KW-0862">Zinc</keyword>
<gene>
    <name evidence="7" type="primary">Rnf4</name>
    <name evidence="7" type="ORF">E2C01_008490</name>
</gene>
<dbReference type="GO" id="GO:0008270">
    <property type="term" value="F:zinc ion binding"/>
    <property type="evidence" value="ECO:0007669"/>
    <property type="project" value="UniProtKB-KW"/>
</dbReference>
<dbReference type="EMBL" id="VSRR010000448">
    <property type="protein sequence ID" value="MPC15691.1"/>
    <property type="molecule type" value="Genomic_DNA"/>
</dbReference>
<keyword evidence="2 4" id="KW-0863">Zinc-finger</keyword>
<evidence type="ECO:0000256" key="5">
    <source>
        <dbReference type="SAM" id="MobiDB-lite"/>
    </source>
</evidence>
<dbReference type="AlphaFoldDB" id="A0A5B7D3A1"/>
<dbReference type="PANTHER" id="PTHR23041">
    <property type="entry name" value="RING FINGER DOMAIN-CONTAINING"/>
    <property type="match status" value="1"/>
</dbReference>
<keyword evidence="1" id="KW-0479">Metal-binding</keyword>
<dbReference type="OrthoDB" id="6105938at2759"/>
<dbReference type="Pfam" id="PF13639">
    <property type="entry name" value="zf-RING_2"/>
    <property type="match status" value="1"/>
</dbReference>
<feature type="compositionally biased region" description="Polar residues" evidence="5">
    <location>
        <begin position="253"/>
        <end position="262"/>
    </location>
</feature>
<dbReference type="SMART" id="SM00184">
    <property type="entry name" value="RING"/>
    <property type="match status" value="1"/>
</dbReference>
<dbReference type="PROSITE" id="PS50089">
    <property type="entry name" value="ZF_RING_2"/>
    <property type="match status" value="1"/>
</dbReference>
<evidence type="ECO:0000313" key="7">
    <source>
        <dbReference type="EMBL" id="MPC15691.1"/>
    </source>
</evidence>
<dbReference type="InterPro" id="IPR013083">
    <property type="entry name" value="Znf_RING/FYVE/PHD"/>
</dbReference>
<feature type="compositionally biased region" description="Basic and acidic residues" evidence="5">
    <location>
        <begin position="121"/>
        <end position="133"/>
    </location>
</feature>
<evidence type="ECO:0000256" key="4">
    <source>
        <dbReference type="PROSITE-ProRule" id="PRU00175"/>
    </source>
</evidence>
<dbReference type="InterPro" id="IPR047134">
    <property type="entry name" value="RNF4"/>
</dbReference>
<dbReference type="Proteomes" id="UP000324222">
    <property type="component" value="Unassembled WGS sequence"/>
</dbReference>
<dbReference type="SUPFAM" id="SSF57850">
    <property type="entry name" value="RING/U-box"/>
    <property type="match status" value="1"/>
</dbReference>